<comment type="similarity">
    <text evidence="1 5">Belongs to the iron/ascorbate-dependent oxidoreductase family.</text>
</comment>
<dbReference type="OrthoDB" id="288590at2759"/>
<dbReference type="InterPro" id="IPR044861">
    <property type="entry name" value="IPNS-like_FE2OG_OXY"/>
</dbReference>
<dbReference type="PROSITE" id="PS51471">
    <property type="entry name" value="FE2OG_OXY"/>
    <property type="match status" value="1"/>
</dbReference>
<dbReference type="GO" id="GO:0044283">
    <property type="term" value="P:small molecule biosynthetic process"/>
    <property type="evidence" value="ECO:0007669"/>
    <property type="project" value="UniProtKB-ARBA"/>
</dbReference>
<dbReference type="GO" id="GO:0046872">
    <property type="term" value="F:metal ion binding"/>
    <property type="evidence" value="ECO:0007669"/>
    <property type="project" value="UniProtKB-KW"/>
</dbReference>
<dbReference type="Pfam" id="PF14226">
    <property type="entry name" value="DIOX_N"/>
    <property type="match status" value="1"/>
</dbReference>
<dbReference type="InterPro" id="IPR026992">
    <property type="entry name" value="DIOX_N"/>
</dbReference>
<dbReference type="VEuPathDB" id="FungiDB:Z519_02170"/>
<evidence type="ECO:0000259" key="6">
    <source>
        <dbReference type="PROSITE" id="PS51471"/>
    </source>
</evidence>
<evidence type="ECO:0000256" key="1">
    <source>
        <dbReference type="ARBA" id="ARBA00008056"/>
    </source>
</evidence>
<dbReference type="PANTHER" id="PTHR10209">
    <property type="entry name" value="OXIDOREDUCTASE, 2OG-FE II OXYGENASE FAMILY PROTEIN"/>
    <property type="match status" value="1"/>
</dbReference>
<dbReference type="Pfam" id="PF03171">
    <property type="entry name" value="2OG-FeII_Oxy"/>
    <property type="match status" value="1"/>
</dbReference>
<dbReference type="InterPro" id="IPR027443">
    <property type="entry name" value="IPNS-like_sf"/>
</dbReference>
<evidence type="ECO:0000256" key="3">
    <source>
        <dbReference type="ARBA" id="ARBA00023002"/>
    </source>
</evidence>
<keyword evidence="3 5" id="KW-0560">Oxidoreductase</keyword>
<evidence type="ECO:0000313" key="7">
    <source>
        <dbReference type="EMBL" id="KIW96779.1"/>
    </source>
</evidence>
<keyword evidence="4 5" id="KW-0408">Iron</keyword>
<evidence type="ECO:0000256" key="2">
    <source>
        <dbReference type="ARBA" id="ARBA00022723"/>
    </source>
</evidence>
<accession>A0A0D2IJ26</accession>
<dbReference type="Gene3D" id="2.60.120.330">
    <property type="entry name" value="B-lactam Antibiotic, Isopenicillin N Synthase, Chain"/>
    <property type="match status" value="1"/>
</dbReference>
<dbReference type="PANTHER" id="PTHR10209:SF881">
    <property type="entry name" value="FI07970P-RELATED"/>
    <property type="match status" value="1"/>
</dbReference>
<evidence type="ECO:0000256" key="5">
    <source>
        <dbReference type="RuleBase" id="RU003682"/>
    </source>
</evidence>
<dbReference type="RefSeq" id="XP_016623448.1">
    <property type="nucleotide sequence ID" value="XM_016759927.1"/>
</dbReference>
<protein>
    <recommendedName>
        <fullName evidence="6">Fe2OG dioxygenase domain-containing protein</fullName>
    </recommendedName>
</protein>
<dbReference type="HOGENOM" id="CLU_010119_6_3_1"/>
<proteinExistence type="inferred from homology"/>
<dbReference type="PRINTS" id="PR00682">
    <property type="entry name" value="IPNSYNTHASE"/>
</dbReference>
<sequence length="387" mass="43852">MAQGTILPAFQKLPEADTVWENYNKPGGKFGLLDRSKEVPGIKGDFDAIPIIDIGGIFSDDLQVRKAVAVKLLDACTRIGFFYIKNHGVPQEMVDGVFDWAEKFFQMPLDDKMEFFVTNSHNLRGYTPPESSGRLDKDGRGNRNEHWEWGHDSKLNDDPDEKYLCPHMNGENRWPSKLPGFEEHLSTYYRTLRDLARKLTRNLALAVGLSEAFFDPLMTHPGCTAALVRYPPQPSHSFDYGIRPHTDVEFLTILSPGQVPALQVLNKNGDWIEAPPYRGMFIVNVGDQLQAYTNDILVSTGHRVLNWSGVERISVPFFFSMNFEAVVEPIPELVQRALKNGDPVSDHPSTTAGEMYKSMKVIYHRHTNEVPKYKKWVKNNNVVEATA</sequence>
<gene>
    <name evidence="7" type="ORF">Z519_02170</name>
</gene>
<dbReference type="EMBL" id="KN846982">
    <property type="protein sequence ID" value="KIW96779.1"/>
    <property type="molecule type" value="Genomic_DNA"/>
</dbReference>
<evidence type="ECO:0000256" key="4">
    <source>
        <dbReference type="ARBA" id="ARBA00023004"/>
    </source>
</evidence>
<dbReference type="GeneID" id="27695098"/>
<reference evidence="7" key="1">
    <citation type="submission" date="2015-01" db="EMBL/GenBank/DDBJ databases">
        <title>The Genome Sequence of Cladophialophora bantiana CBS 173.52.</title>
        <authorList>
            <consortium name="The Broad Institute Genomics Platform"/>
            <person name="Cuomo C."/>
            <person name="de Hoog S."/>
            <person name="Gorbushina A."/>
            <person name="Stielow B."/>
            <person name="Teixiera M."/>
            <person name="Abouelleil A."/>
            <person name="Chapman S.B."/>
            <person name="Priest M."/>
            <person name="Young S.K."/>
            <person name="Wortman J."/>
            <person name="Nusbaum C."/>
            <person name="Birren B."/>
        </authorList>
    </citation>
    <scope>NUCLEOTIDE SEQUENCE [LARGE SCALE GENOMIC DNA]</scope>
    <source>
        <strain evidence="7">CBS 173.52</strain>
    </source>
</reference>
<keyword evidence="8" id="KW-1185">Reference proteome</keyword>
<evidence type="ECO:0000313" key="8">
    <source>
        <dbReference type="Proteomes" id="UP000053789"/>
    </source>
</evidence>
<feature type="domain" description="Fe2OG dioxygenase" evidence="6">
    <location>
        <begin position="219"/>
        <end position="321"/>
    </location>
</feature>
<keyword evidence="2 5" id="KW-0479">Metal-binding</keyword>
<name>A0A0D2IJ26_CLAB1</name>
<dbReference type="AlphaFoldDB" id="A0A0D2IJ26"/>
<dbReference type="InterPro" id="IPR005123">
    <property type="entry name" value="Oxoglu/Fe-dep_dioxygenase_dom"/>
</dbReference>
<dbReference type="SUPFAM" id="SSF51197">
    <property type="entry name" value="Clavaminate synthase-like"/>
    <property type="match status" value="1"/>
</dbReference>
<dbReference type="GO" id="GO:0016491">
    <property type="term" value="F:oxidoreductase activity"/>
    <property type="evidence" value="ECO:0007669"/>
    <property type="project" value="UniProtKB-KW"/>
</dbReference>
<dbReference type="Proteomes" id="UP000053789">
    <property type="component" value="Unassembled WGS sequence"/>
</dbReference>
<organism evidence="7 8">
    <name type="scientific">Cladophialophora bantiana (strain ATCC 10958 / CBS 173.52 / CDC B-1940 / NIH 8579)</name>
    <name type="common">Xylohypha bantiana</name>
    <dbReference type="NCBI Taxonomy" id="1442370"/>
    <lineage>
        <taxon>Eukaryota</taxon>
        <taxon>Fungi</taxon>
        <taxon>Dikarya</taxon>
        <taxon>Ascomycota</taxon>
        <taxon>Pezizomycotina</taxon>
        <taxon>Eurotiomycetes</taxon>
        <taxon>Chaetothyriomycetidae</taxon>
        <taxon>Chaetothyriales</taxon>
        <taxon>Herpotrichiellaceae</taxon>
        <taxon>Cladophialophora</taxon>
    </lineage>
</organism>